<accession>A0ABR5CHG9</accession>
<dbReference type="Proteomes" id="UP000032503">
    <property type="component" value="Unassembled WGS sequence"/>
</dbReference>
<evidence type="ECO:0000313" key="7">
    <source>
        <dbReference type="EMBL" id="KJC65016.1"/>
    </source>
</evidence>
<dbReference type="PROSITE" id="PS00512">
    <property type="entry name" value="ALPHA_GALACTOSIDASE"/>
    <property type="match status" value="1"/>
</dbReference>
<dbReference type="Pfam" id="PF02065">
    <property type="entry name" value="Melibiase"/>
    <property type="match status" value="1"/>
</dbReference>
<evidence type="ECO:0000256" key="2">
    <source>
        <dbReference type="ARBA" id="ARBA00012755"/>
    </source>
</evidence>
<dbReference type="InterPro" id="IPR000111">
    <property type="entry name" value="Glyco_hydro_27/36_CS"/>
</dbReference>
<dbReference type="InterPro" id="IPR038417">
    <property type="entry name" value="Alpga-gal_N_sf"/>
</dbReference>
<dbReference type="Gene3D" id="2.70.98.60">
    <property type="entry name" value="alpha-galactosidase from lactobacil brevis"/>
    <property type="match status" value="1"/>
</dbReference>
<evidence type="ECO:0000259" key="6">
    <source>
        <dbReference type="Pfam" id="PF16875"/>
    </source>
</evidence>
<protein>
    <recommendedName>
        <fullName evidence="2">alpha-galactosidase</fullName>
        <ecNumber evidence="2">3.2.1.22</ecNumber>
    </recommendedName>
</protein>
<organism evidence="7 8">
    <name type="scientific">Agreia bicolorata</name>
    <dbReference type="NCBI Taxonomy" id="110935"/>
    <lineage>
        <taxon>Bacteria</taxon>
        <taxon>Bacillati</taxon>
        <taxon>Actinomycetota</taxon>
        <taxon>Actinomycetes</taxon>
        <taxon>Micrococcales</taxon>
        <taxon>Microbacteriaceae</taxon>
        <taxon>Agreia</taxon>
    </lineage>
</organism>
<dbReference type="SUPFAM" id="SSF51445">
    <property type="entry name" value="(Trans)glycosidases"/>
    <property type="match status" value="1"/>
</dbReference>
<reference evidence="7 8" key="1">
    <citation type="journal article" date="2001" name="Int. J. Syst. Evol. Microbiol.">
        <title>Agreia bicolorata gen. nov., sp. nov., to accommodate actinobacteria isolated from narrow reed grass infected by the nematode Heteroanguina graminophila.</title>
        <authorList>
            <person name="Evtushenko L.I."/>
            <person name="Dorofeeva L.V."/>
            <person name="Dobrovolskaya T.G."/>
            <person name="Streshinskaya G.M."/>
            <person name="Subbotin S.A."/>
            <person name="Tiedje J.M."/>
        </authorList>
    </citation>
    <scope>NUCLEOTIDE SEQUENCE [LARGE SCALE GENOMIC DNA]</scope>
    <source>
        <strain evidence="7 8">VKM Ac-1804</strain>
    </source>
</reference>
<feature type="region of interest" description="Disordered" evidence="5">
    <location>
        <begin position="168"/>
        <end position="193"/>
    </location>
</feature>
<feature type="compositionally biased region" description="Basic and acidic residues" evidence="5">
    <location>
        <begin position="183"/>
        <end position="192"/>
    </location>
</feature>
<keyword evidence="4" id="KW-0326">Glycosidase</keyword>
<feature type="domain" description="Glycosyl hydrolase family 36 N-terminal" evidence="6">
    <location>
        <begin position="21"/>
        <end position="250"/>
    </location>
</feature>
<dbReference type="Pfam" id="PF16875">
    <property type="entry name" value="Glyco_hydro_36N"/>
    <property type="match status" value="1"/>
</dbReference>
<dbReference type="PRINTS" id="PR00743">
    <property type="entry name" value="GLHYDRLASE36"/>
</dbReference>
<dbReference type="InterPro" id="IPR002252">
    <property type="entry name" value="Glyco_hydro_36"/>
</dbReference>
<evidence type="ECO:0000313" key="8">
    <source>
        <dbReference type="Proteomes" id="UP000032503"/>
    </source>
</evidence>
<comment type="catalytic activity">
    <reaction evidence="1">
        <text>Hydrolysis of terminal, non-reducing alpha-D-galactose residues in alpha-D-galactosides, including galactose oligosaccharides, galactomannans and galactolipids.</text>
        <dbReference type="EC" id="3.2.1.22"/>
    </reaction>
</comment>
<dbReference type="EC" id="3.2.1.22" evidence="2"/>
<dbReference type="Gene3D" id="3.20.20.70">
    <property type="entry name" value="Aldolase class I"/>
    <property type="match status" value="1"/>
</dbReference>
<keyword evidence="8" id="KW-1185">Reference proteome</keyword>
<dbReference type="PANTHER" id="PTHR43053:SF3">
    <property type="entry name" value="ALPHA-GALACTOSIDASE C-RELATED"/>
    <property type="match status" value="1"/>
</dbReference>
<evidence type="ECO:0000256" key="5">
    <source>
        <dbReference type="SAM" id="MobiDB-lite"/>
    </source>
</evidence>
<dbReference type="InterPro" id="IPR013785">
    <property type="entry name" value="Aldolase_TIM"/>
</dbReference>
<dbReference type="InterPro" id="IPR017853">
    <property type="entry name" value="GH"/>
</dbReference>
<dbReference type="EMBL" id="JYFC01000002">
    <property type="protein sequence ID" value="KJC65016.1"/>
    <property type="molecule type" value="Genomic_DNA"/>
</dbReference>
<proteinExistence type="predicted"/>
<feature type="compositionally biased region" description="Polar residues" evidence="5">
    <location>
        <begin position="172"/>
        <end position="182"/>
    </location>
</feature>
<gene>
    <name evidence="7" type="ORF">TZ00_05360</name>
</gene>
<keyword evidence="3" id="KW-0378">Hydrolase</keyword>
<evidence type="ECO:0000256" key="4">
    <source>
        <dbReference type="ARBA" id="ARBA00023295"/>
    </source>
</evidence>
<name>A0ABR5CHG9_9MICO</name>
<dbReference type="RefSeq" id="WP_044439827.1">
    <property type="nucleotide sequence ID" value="NZ_JYFC01000002.1"/>
</dbReference>
<dbReference type="PANTHER" id="PTHR43053">
    <property type="entry name" value="GLYCOSIDASE FAMILY 31"/>
    <property type="match status" value="1"/>
</dbReference>
<comment type="caution">
    <text evidence="7">The sequence shown here is derived from an EMBL/GenBank/DDBJ whole genome shotgun (WGS) entry which is preliminary data.</text>
</comment>
<evidence type="ECO:0000256" key="1">
    <source>
        <dbReference type="ARBA" id="ARBA00001255"/>
    </source>
</evidence>
<dbReference type="InterPro" id="IPR031704">
    <property type="entry name" value="Glyco_hydro_36_N"/>
</dbReference>
<sequence length="704" mass="77358">MTVAKIAAGGTSVIFLLPEAGLPLVLHWGADPGALTAPQLSELHTATVRGVSSSALDQPWPLTVLPTESDGWAGRPGLVLQRESSTVFPVWREPTTTVRDASLESRFVSDGLEFRYSAVIDTAGLVHINQSITNHGTEPLSVHSLEATLPVGGLATEVLDFTGRWTRERTPQRSPLTQGSTVRESRRGRTGHDSPFLLAVGTQGFDDQTGQIWATHLAWSGDSIYRRDILPESVPVIGVGELLRPGEIVLADGQVYEAPEAVFAWSDGGLDALSARFHRSLRARPGHPRTPRPVILNTWEAVYFNHDQQRLLELADTAAGIGVERFVLDDGWFHRRRSDTAGLGDWFVDSEVWPDGLHPLVDRVRVNGMQFGLWVEPEMISLDSDLARQHPEWILGPDIHLPRAWRNQQVLNLAIPEAWNTIFEHLSSLIDEYDIDYLKWDQNRDLHEAAPGGRAGVHAHTTALYRLLDGLRARYPALEIESCASGGARVDLGILARTDRVWASDSNDPHERLAIQRWTELLLPPELIGSHVGLARAHTTGRHTDLGFRMAATLFASPGLEMNIAECTPEERIDLARWIAFYKEHRQLIHSGDLRHGSTGDSGTELTGVIDEAKRSALYRYARTSTSRSAAPGRLLLTGLAPHAHYRVSIVDALPLPTMRDSSPPLWLQRGEASGTGLTLAAVGLAAPLLDPDQALVLRVEATC</sequence>
<dbReference type="InterPro" id="IPR050985">
    <property type="entry name" value="Alpha-glycosidase_related"/>
</dbReference>
<dbReference type="CDD" id="cd14791">
    <property type="entry name" value="GH36"/>
    <property type="match status" value="1"/>
</dbReference>
<evidence type="ECO:0000256" key="3">
    <source>
        <dbReference type="ARBA" id="ARBA00022801"/>
    </source>
</evidence>